<protein>
    <submittedName>
        <fullName evidence="1">Acetoacetate decarboxylase</fullName>
    </submittedName>
</protein>
<dbReference type="EMBL" id="JOKG01000003">
    <property type="protein sequence ID" value="KEQ13384.1"/>
    <property type="molecule type" value="Genomic_DNA"/>
</dbReference>
<dbReference type="SUPFAM" id="SSF160104">
    <property type="entry name" value="Acetoacetate decarboxylase-like"/>
    <property type="match status" value="1"/>
</dbReference>
<evidence type="ECO:0000313" key="2">
    <source>
        <dbReference type="Proteomes" id="UP000028006"/>
    </source>
</evidence>
<dbReference type="RefSeq" id="WP_034876162.1">
    <property type="nucleotide sequence ID" value="NZ_JOKG01000003.1"/>
</dbReference>
<keyword evidence="2" id="KW-1185">Reference proteome</keyword>
<accession>A0A081N4L1</accession>
<dbReference type="GO" id="GO:0016829">
    <property type="term" value="F:lyase activity"/>
    <property type="evidence" value="ECO:0007669"/>
    <property type="project" value="InterPro"/>
</dbReference>
<gene>
    <name evidence="1" type="ORF">GZ77_13360</name>
</gene>
<organism evidence="1 2">
    <name type="scientific">Endozoicomonas montiporae</name>
    <dbReference type="NCBI Taxonomy" id="1027273"/>
    <lineage>
        <taxon>Bacteria</taxon>
        <taxon>Pseudomonadati</taxon>
        <taxon>Pseudomonadota</taxon>
        <taxon>Gammaproteobacteria</taxon>
        <taxon>Oceanospirillales</taxon>
        <taxon>Endozoicomonadaceae</taxon>
        <taxon>Endozoicomonas</taxon>
    </lineage>
</organism>
<dbReference type="AlphaFoldDB" id="A0A081N4L1"/>
<dbReference type="InterPro" id="IPR010451">
    <property type="entry name" value="Acetoacetate_decarboxylase"/>
</dbReference>
<dbReference type="eggNOG" id="COG4689">
    <property type="taxonomic scope" value="Bacteria"/>
</dbReference>
<dbReference type="Pfam" id="PF06314">
    <property type="entry name" value="ADC"/>
    <property type="match status" value="1"/>
</dbReference>
<dbReference type="Proteomes" id="UP000028006">
    <property type="component" value="Unassembled WGS sequence"/>
</dbReference>
<dbReference type="InterPro" id="IPR023375">
    <property type="entry name" value="ADC_dom_sf"/>
</dbReference>
<dbReference type="Gene3D" id="2.40.400.10">
    <property type="entry name" value="Acetoacetate decarboxylase-like"/>
    <property type="match status" value="1"/>
</dbReference>
<name>A0A081N4L1_9GAMM</name>
<comment type="caution">
    <text evidence="1">The sequence shown here is derived from an EMBL/GenBank/DDBJ whole genome shotgun (WGS) entry which is preliminary data.</text>
</comment>
<reference evidence="1 2" key="1">
    <citation type="submission" date="2014-06" db="EMBL/GenBank/DDBJ databases">
        <title>Whole Genome Sequences of Three Symbiotic Endozoicomonas Bacteria.</title>
        <authorList>
            <person name="Neave M.J."/>
            <person name="Apprill A."/>
            <person name="Voolstra C.R."/>
        </authorList>
    </citation>
    <scope>NUCLEOTIDE SEQUENCE [LARGE SCALE GENOMIC DNA]</scope>
    <source>
        <strain evidence="1 2">LMG 24815</strain>
    </source>
</reference>
<sequence length="258" mass="28959">MSTGPQTPPGEIVNWPMLKIKYDTDPSAIAKLLPPGIEPGTKPTVTITIYNFPILNEPEFGYVISVDAICDGVEGEYQLCNGIDQEAPVQSCQERWGQPKFIAETQYYRMIDTVTAKCTHQGYTFLEFTGKVTGVDEDAGDVVTNDWWVKFSRSVDMMPGKYDLPPKVVHVRSEFGTAHQEILDGELTLRESPWDPIATLLPIKSEVKSVLWTPVFKDRQYADYKQLDGEAFWPFTETISGSRWPGLCGTPIKKLSTQ</sequence>
<proteinExistence type="predicted"/>
<evidence type="ECO:0000313" key="1">
    <source>
        <dbReference type="EMBL" id="KEQ13384.1"/>
    </source>
</evidence>